<accession>A0A7K0FSX8</accession>
<dbReference type="OrthoDB" id="1521722at2"/>
<keyword evidence="2" id="KW-1185">Reference proteome</keyword>
<dbReference type="AlphaFoldDB" id="A0A7K0FSX8"/>
<dbReference type="EMBL" id="WKKH01000001">
    <property type="protein sequence ID" value="MRX74471.1"/>
    <property type="molecule type" value="Genomic_DNA"/>
</dbReference>
<evidence type="ECO:0008006" key="3">
    <source>
        <dbReference type="Google" id="ProtNLM"/>
    </source>
</evidence>
<evidence type="ECO:0000313" key="2">
    <source>
        <dbReference type="Proteomes" id="UP000487757"/>
    </source>
</evidence>
<dbReference type="SUPFAM" id="SSF49478">
    <property type="entry name" value="Cna protein B-type domain"/>
    <property type="match status" value="1"/>
</dbReference>
<sequence>MPENKGTFYKLLAISIKLSVLLLFLFWHLPLHAQEKTEAEEVSVYLNVQRVGNTEISSLIRNDTAYLPISEIFDFLKITNRASADRDSLKGYFINSSAPFLINRKGNQIIYKEKTYLLRPGDLIKTPATLYLRSQYFGSIFGLEATFSFRNLSVTISTDIELPALREMRLSEMRNNINQLKGEAKADTTISRTYPAFHFGTADWSVISAQDSRLGSDTRASLRLGGLIAGGETDVAINYHSTEPLIERNQYYQWRLANNDNTIVRQITAGKIAKQSISSIFAPVVGVQVTNAPTTLRRSFGTYTISNTTQPNWVVELYINNVLVNYVRADASGFYSFEVPLIYGSSLVKLRFYGPAGEERTVEQSMNVPFNFLPKNEFEYTATAGFVEDGAGSRFSRLSANYGVTSFLTAGAGTEYLSSVSSGSVIPFINTSARLLPNLLISAEYAYDVRTRALLTYRLASGLQIELYDTWYKRGQTAVNNTFTEERKAIVSIPFRGKSFSAFSRLTVSQMMLPGLKYATAEWLVSGNVWNLNGNVNTFGLFSEGNAPYIYSNGSLSARLFKSYLFTQHVLYEYRARKIIGFKEELERRVFNNGYLKLSYESNLQSNIRNFEIGLRYDFQIAQTGASIRTGNTGSNFLQFASGSLFTDAAANYRKFDNRTNVGKGGISVVPFLDLNFNGRKDNNEPRAIGLKVLNNRGGNIVQSVKDTAMQITQLEPYVNYLLELDPSGFENVAWQLKKKVYSIAVDPNIMKIVEVPVSVMGEAGGNVNIKDGTGEKGIGRIILQIYQKGKKMASTITESDGYFSYLGLPPGDYRAVIDSAQLEKLNLKAEPGYVDFKIKMSLDGSVTDGLAFTLINRQPKKADTSAAESPAHQRYLHENAGAKNLESREIVVKNKSDIQHSAEKNSKKYAKVPDIFVPQNESTRNSDAVTGVPLHLRYGFTVQIAHFKIVNASASRDFLLSRFGYDAFIEKTGKRYYYNVYVTGLNDAAAARRVIKSVKYRGFPDAFLLPGRTPNKP</sequence>
<name>A0A7K0FSX8_9SPHI</name>
<reference evidence="1 2" key="1">
    <citation type="submission" date="2019-11" db="EMBL/GenBank/DDBJ databases">
        <title>Pedobacter petrophilus genome.</title>
        <authorList>
            <person name="Feldbauer M.J."/>
            <person name="Newman J.D."/>
        </authorList>
    </citation>
    <scope>NUCLEOTIDE SEQUENCE [LARGE SCALE GENOMIC DNA]</scope>
    <source>
        <strain evidence="1 2">LMG 29686</strain>
    </source>
</reference>
<organism evidence="1 2">
    <name type="scientific">Pedobacter petrophilus</name>
    <dbReference type="NCBI Taxonomy" id="1908241"/>
    <lineage>
        <taxon>Bacteria</taxon>
        <taxon>Pseudomonadati</taxon>
        <taxon>Bacteroidota</taxon>
        <taxon>Sphingobacteriia</taxon>
        <taxon>Sphingobacteriales</taxon>
        <taxon>Sphingobacteriaceae</taxon>
        <taxon>Pedobacter</taxon>
    </lineage>
</organism>
<evidence type="ECO:0000313" key="1">
    <source>
        <dbReference type="EMBL" id="MRX74471.1"/>
    </source>
</evidence>
<dbReference type="RefSeq" id="WP_154278629.1">
    <property type="nucleotide sequence ID" value="NZ_JBHUJQ010000001.1"/>
</dbReference>
<comment type="caution">
    <text evidence="1">The sequence shown here is derived from an EMBL/GenBank/DDBJ whole genome shotgun (WGS) entry which is preliminary data.</text>
</comment>
<dbReference type="InterPro" id="IPR013783">
    <property type="entry name" value="Ig-like_fold"/>
</dbReference>
<proteinExistence type="predicted"/>
<dbReference type="Gene3D" id="2.60.40.10">
    <property type="entry name" value="Immunoglobulins"/>
    <property type="match status" value="1"/>
</dbReference>
<dbReference type="Proteomes" id="UP000487757">
    <property type="component" value="Unassembled WGS sequence"/>
</dbReference>
<gene>
    <name evidence="1" type="ORF">GJU39_00095</name>
</gene>
<protein>
    <recommendedName>
        <fullName evidence="3">SPOR domain-containing protein</fullName>
    </recommendedName>
</protein>